<proteinExistence type="predicted"/>
<keyword evidence="1" id="KW-0732">Signal</keyword>
<sequence>MVHKLSSKMDQLLQFHLLIIASLLVHVTSEIPEAYVVYMGSAGNEGAPNPADREAEQLQMLSSIIPRHYFFDSNFYLSSAILRN</sequence>
<feature type="chain" id="PRO_5043361438" evidence="1">
    <location>
        <begin position="30"/>
        <end position="84"/>
    </location>
</feature>
<accession>A0AAV7GFM2</accession>
<dbReference type="AlphaFoldDB" id="A0AAV7GFM2"/>
<feature type="signal peptide" evidence="1">
    <location>
        <begin position="1"/>
        <end position="29"/>
    </location>
</feature>
<evidence type="ECO:0000313" key="3">
    <source>
        <dbReference type="Proteomes" id="UP000775213"/>
    </source>
</evidence>
<dbReference type="Proteomes" id="UP000775213">
    <property type="component" value="Unassembled WGS sequence"/>
</dbReference>
<organism evidence="2 3">
    <name type="scientific">Dendrobium chrysotoxum</name>
    <name type="common">Orchid</name>
    <dbReference type="NCBI Taxonomy" id="161865"/>
    <lineage>
        <taxon>Eukaryota</taxon>
        <taxon>Viridiplantae</taxon>
        <taxon>Streptophyta</taxon>
        <taxon>Embryophyta</taxon>
        <taxon>Tracheophyta</taxon>
        <taxon>Spermatophyta</taxon>
        <taxon>Magnoliopsida</taxon>
        <taxon>Liliopsida</taxon>
        <taxon>Asparagales</taxon>
        <taxon>Orchidaceae</taxon>
        <taxon>Epidendroideae</taxon>
        <taxon>Malaxideae</taxon>
        <taxon>Dendrobiinae</taxon>
        <taxon>Dendrobium</taxon>
    </lineage>
</organism>
<reference evidence="2 3" key="1">
    <citation type="journal article" date="2021" name="Hortic Res">
        <title>Chromosome-scale assembly of the Dendrobium chrysotoxum genome enhances the understanding of orchid evolution.</title>
        <authorList>
            <person name="Zhang Y."/>
            <person name="Zhang G.Q."/>
            <person name="Zhang D."/>
            <person name="Liu X.D."/>
            <person name="Xu X.Y."/>
            <person name="Sun W.H."/>
            <person name="Yu X."/>
            <person name="Zhu X."/>
            <person name="Wang Z.W."/>
            <person name="Zhao X."/>
            <person name="Zhong W.Y."/>
            <person name="Chen H."/>
            <person name="Yin W.L."/>
            <person name="Huang T."/>
            <person name="Niu S.C."/>
            <person name="Liu Z.J."/>
        </authorList>
    </citation>
    <scope>NUCLEOTIDE SEQUENCE [LARGE SCALE GENOMIC DNA]</scope>
    <source>
        <strain evidence="2">Lindl</strain>
    </source>
</reference>
<dbReference type="EMBL" id="JAGFBR010000015">
    <property type="protein sequence ID" value="KAH0454203.1"/>
    <property type="molecule type" value="Genomic_DNA"/>
</dbReference>
<evidence type="ECO:0000313" key="2">
    <source>
        <dbReference type="EMBL" id="KAH0454203.1"/>
    </source>
</evidence>
<protein>
    <submittedName>
        <fullName evidence="2">Uncharacterized protein</fullName>
    </submittedName>
</protein>
<evidence type="ECO:0000256" key="1">
    <source>
        <dbReference type="SAM" id="SignalP"/>
    </source>
</evidence>
<comment type="caution">
    <text evidence="2">The sequence shown here is derived from an EMBL/GenBank/DDBJ whole genome shotgun (WGS) entry which is preliminary data.</text>
</comment>
<name>A0AAV7GFM2_DENCH</name>
<keyword evidence="3" id="KW-1185">Reference proteome</keyword>
<gene>
    <name evidence="2" type="ORF">IEQ34_016127</name>
</gene>